<evidence type="ECO:0000256" key="1">
    <source>
        <dbReference type="SAM" id="MobiDB-lite"/>
    </source>
</evidence>
<comment type="caution">
    <text evidence="2">The sequence shown here is derived from an EMBL/GenBank/DDBJ whole genome shotgun (WGS) entry which is preliminary data.</text>
</comment>
<dbReference type="Proteomes" id="UP001066276">
    <property type="component" value="Chromosome 12"/>
</dbReference>
<evidence type="ECO:0000313" key="3">
    <source>
        <dbReference type="Proteomes" id="UP001066276"/>
    </source>
</evidence>
<accession>A0AAV7L4M2</accession>
<dbReference type="AlphaFoldDB" id="A0AAV7L4M2"/>
<feature type="compositionally biased region" description="Polar residues" evidence="1">
    <location>
        <begin position="69"/>
        <end position="79"/>
    </location>
</feature>
<keyword evidence="3" id="KW-1185">Reference proteome</keyword>
<name>A0AAV7L4M2_PLEWA</name>
<evidence type="ECO:0000313" key="2">
    <source>
        <dbReference type="EMBL" id="KAJ1086646.1"/>
    </source>
</evidence>
<sequence>MNTWCGAVGSDNQHAVLGSHINRCHSNIQSTAPAAPEYHGPWCPGTRCFPPNLRRDLHESENKDPPTRCKNTLPATSSRRGLAPSACPCHLGRAQRRHEDASKWQAEGGLEARV</sequence>
<dbReference type="EMBL" id="JANPWB010000016">
    <property type="protein sequence ID" value="KAJ1086646.1"/>
    <property type="molecule type" value="Genomic_DNA"/>
</dbReference>
<feature type="region of interest" description="Disordered" evidence="1">
    <location>
        <begin position="54"/>
        <end position="83"/>
    </location>
</feature>
<organism evidence="2 3">
    <name type="scientific">Pleurodeles waltl</name>
    <name type="common">Iberian ribbed newt</name>
    <dbReference type="NCBI Taxonomy" id="8319"/>
    <lineage>
        <taxon>Eukaryota</taxon>
        <taxon>Metazoa</taxon>
        <taxon>Chordata</taxon>
        <taxon>Craniata</taxon>
        <taxon>Vertebrata</taxon>
        <taxon>Euteleostomi</taxon>
        <taxon>Amphibia</taxon>
        <taxon>Batrachia</taxon>
        <taxon>Caudata</taxon>
        <taxon>Salamandroidea</taxon>
        <taxon>Salamandridae</taxon>
        <taxon>Pleurodelinae</taxon>
        <taxon>Pleurodeles</taxon>
    </lineage>
</organism>
<reference evidence="2" key="1">
    <citation type="journal article" date="2022" name="bioRxiv">
        <title>Sequencing and chromosome-scale assembly of the giantPleurodeles waltlgenome.</title>
        <authorList>
            <person name="Brown T."/>
            <person name="Elewa A."/>
            <person name="Iarovenko S."/>
            <person name="Subramanian E."/>
            <person name="Araus A.J."/>
            <person name="Petzold A."/>
            <person name="Susuki M."/>
            <person name="Suzuki K.-i.T."/>
            <person name="Hayashi T."/>
            <person name="Toyoda A."/>
            <person name="Oliveira C."/>
            <person name="Osipova E."/>
            <person name="Leigh N.D."/>
            <person name="Simon A."/>
            <person name="Yun M.H."/>
        </authorList>
    </citation>
    <scope>NUCLEOTIDE SEQUENCE</scope>
    <source>
        <strain evidence="2">20211129_DDA</strain>
        <tissue evidence="2">Liver</tissue>
    </source>
</reference>
<protein>
    <submittedName>
        <fullName evidence="2">Uncharacterized protein</fullName>
    </submittedName>
</protein>
<proteinExistence type="predicted"/>
<gene>
    <name evidence="2" type="ORF">NDU88_006762</name>
</gene>
<feature type="compositionally biased region" description="Basic and acidic residues" evidence="1">
    <location>
        <begin position="54"/>
        <end position="67"/>
    </location>
</feature>